<dbReference type="SUPFAM" id="SSF53901">
    <property type="entry name" value="Thiolase-like"/>
    <property type="match status" value="2"/>
</dbReference>
<evidence type="ECO:0000256" key="2">
    <source>
        <dbReference type="ARBA" id="ARBA00010982"/>
    </source>
</evidence>
<gene>
    <name evidence="13" type="ORF">GGQ86_003310</name>
    <name evidence="12" type="ORF">XFLAVUS301_28240</name>
</gene>
<dbReference type="PROSITE" id="PS00099">
    <property type="entry name" value="THIOLASE_3"/>
    <property type="match status" value="1"/>
</dbReference>
<dbReference type="Pfam" id="PF02803">
    <property type="entry name" value="Thiolase_C"/>
    <property type="match status" value="1"/>
</dbReference>
<feature type="domain" description="Thiolase C-terminal" evidence="11">
    <location>
        <begin position="271"/>
        <end position="392"/>
    </location>
</feature>
<evidence type="ECO:0000313" key="13">
    <source>
        <dbReference type="EMBL" id="MDR6334828.1"/>
    </source>
</evidence>
<comment type="caution">
    <text evidence="12">The sequence shown here is derived from an EMBL/GenBank/DDBJ whole genome shotgun (WGS) entry which is preliminary data.</text>
</comment>
<evidence type="ECO:0000256" key="3">
    <source>
        <dbReference type="ARBA" id="ARBA00022679"/>
    </source>
</evidence>
<dbReference type="InterPro" id="IPR020613">
    <property type="entry name" value="Thiolase_CS"/>
</dbReference>
<dbReference type="Proteomes" id="UP001245370">
    <property type="component" value="Unassembled WGS sequence"/>
</dbReference>
<evidence type="ECO:0000259" key="11">
    <source>
        <dbReference type="Pfam" id="PF02803"/>
    </source>
</evidence>
<feature type="active site" description="Proton acceptor" evidence="8">
    <location>
        <position position="380"/>
    </location>
</feature>
<dbReference type="PIRSF" id="PIRSF000429">
    <property type="entry name" value="Ac-CoA_Ac_transf"/>
    <property type="match status" value="1"/>
</dbReference>
<dbReference type="PROSITE" id="PS00737">
    <property type="entry name" value="THIOLASE_2"/>
    <property type="match status" value="1"/>
</dbReference>
<dbReference type="EMBL" id="BSDO01000004">
    <property type="protein sequence ID" value="GLI23150.1"/>
    <property type="molecule type" value="Genomic_DNA"/>
</dbReference>
<dbReference type="GO" id="GO:0003985">
    <property type="term" value="F:acetyl-CoA C-acetyltransferase activity"/>
    <property type="evidence" value="ECO:0007669"/>
    <property type="project" value="TreeGrafter"/>
</dbReference>
<evidence type="ECO:0000256" key="8">
    <source>
        <dbReference type="PIRSR" id="PIRSR000429-1"/>
    </source>
</evidence>
<keyword evidence="5 9" id="KW-0012">Acyltransferase</keyword>
<dbReference type="CDD" id="cd00751">
    <property type="entry name" value="thiolase"/>
    <property type="match status" value="1"/>
</dbReference>
<dbReference type="NCBIfam" id="NF006552">
    <property type="entry name" value="PRK09051.1"/>
    <property type="match status" value="1"/>
</dbReference>
<dbReference type="AlphaFoldDB" id="A0A9W6CP23"/>
<dbReference type="RefSeq" id="WP_281808039.1">
    <property type="nucleotide sequence ID" value="NZ_BSDO01000004.1"/>
</dbReference>
<evidence type="ECO:0000313" key="14">
    <source>
        <dbReference type="Proteomes" id="UP001144397"/>
    </source>
</evidence>
<evidence type="ECO:0000256" key="4">
    <source>
        <dbReference type="ARBA" id="ARBA00022752"/>
    </source>
</evidence>
<evidence type="ECO:0000259" key="10">
    <source>
        <dbReference type="Pfam" id="PF00108"/>
    </source>
</evidence>
<keyword evidence="3 9" id="KW-0808">Transferase</keyword>
<comment type="pathway">
    <text evidence="6">Metabolic intermediate biosynthesis; (R)-mevalonate biosynthesis; (R)-mevalonate from acetyl-CoA: step 1/3.</text>
</comment>
<dbReference type="PANTHER" id="PTHR18919">
    <property type="entry name" value="ACETYL-COA C-ACYLTRANSFERASE"/>
    <property type="match status" value="1"/>
</dbReference>
<evidence type="ECO:0000256" key="1">
    <source>
        <dbReference type="ARBA" id="ARBA00004683"/>
    </source>
</evidence>
<dbReference type="InterPro" id="IPR020615">
    <property type="entry name" value="Thiolase_acyl_enz_int_AS"/>
</dbReference>
<evidence type="ECO:0000256" key="9">
    <source>
        <dbReference type="RuleBase" id="RU003557"/>
    </source>
</evidence>
<reference evidence="13 15" key="2">
    <citation type="submission" date="2023-07" db="EMBL/GenBank/DDBJ databases">
        <title>Genomic Encyclopedia of Type Strains, Phase IV (KMG-IV): sequencing the most valuable type-strain genomes for metagenomic binning, comparative biology and taxonomic classification.</title>
        <authorList>
            <person name="Goeker M."/>
        </authorList>
    </citation>
    <scope>NUCLEOTIDE SEQUENCE [LARGE SCALE GENOMIC DNA]</scope>
    <source>
        <strain evidence="13 15">DSM 338</strain>
    </source>
</reference>
<evidence type="ECO:0000256" key="5">
    <source>
        <dbReference type="ARBA" id="ARBA00023315"/>
    </source>
</evidence>
<name>A0A9W6CP23_XANFL</name>
<dbReference type="PANTHER" id="PTHR18919:SF107">
    <property type="entry name" value="ACETYL-COA ACETYLTRANSFERASE, CYTOSOLIC"/>
    <property type="match status" value="1"/>
</dbReference>
<proteinExistence type="inferred from homology"/>
<evidence type="ECO:0000313" key="15">
    <source>
        <dbReference type="Proteomes" id="UP001245370"/>
    </source>
</evidence>
<dbReference type="GO" id="GO:0006635">
    <property type="term" value="P:fatty acid beta-oxidation"/>
    <property type="evidence" value="ECO:0007669"/>
    <property type="project" value="TreeGrafter"/>
</dbReference>
<protein>
    <recommendedName>
        <fullName evidence="7">Beta-ketothiolase</fullName>
    </recommendedName>
</protein>
<comment type="pathway">
    <text evidence="1">Biopolymer metabolism; poly-(R)-3-hydroxybutanoate biosynthesis.</text>
</comment>
<dbReference type="InterPro" id="IPR020617">
    <property type="entry name" value="Thiolase_C"/>
</dbReference>
<dbReference type="InterPro" id="IPR002155">
    <property type="entry name" value="Thiolase"/>
</dbReference>
<dbReference type="InterPro" id="IPR016039">
    <property type="entry name" value="Thiolase-like"/>
</dbReference>
<dbReference type="FunFam" id="3.40.47.10:FF:000010">
    <property type="entry name" value="Acetyl-CoA acetyltransferase (Thiolase)"/>
    <property type="match status" value="1"/>
</dbReference>
<evidence type="ECO:0000256" key="7">
    <source>
        <dbReference type="ARBA" id="ARBA00080155"/>
    </source>
</evidence>
<dbReference type="PROSITE" id="PS00098">
    <property type="entry name" value="THIOLASE_1"/>
    <property type="match status" value="1"/>
</dbReference>
<dbReference type="Pfam" id="PF00108">
    <property type="entry name" value="Thiolase_N"/>
    <property type="match status" value="1"/>
</dbReference>
<evidence type="ECO:0000256" key="6">
    <source>
        <dbReference type="ARBA" id="ARBA00037924"/>
    </source>
</evidence>
<dbReference type="GO" id="GO:0042619">
    <property type="term" value="P:poly-hydroxybutyrate biosynthetic process"/>
    <property type="evidence" value="ECO:0007669"/>
    <property type="project" value="UniProtKB-KW"/>
</dbReference>
<sequence length="394" mass="40144">MSGAEVFFVSAARTAIGDFGGSLKDVPATTLGAHAARAAISRSGLAAEEIGQSVVGNVIHGEPRDMYISRVVAMEAGVPKEAPALTVNRLCGSGLQAILTAAHGIMLGDAETALAGGAESMSRAGYLLPGARWGQRMGNAQAADMMVGVLTDPFGHGHMGVTAETVSQRYDVSREAQDAAALESHRRAAHAISAGYFKDEIAPFELSGRKGTVIFDTDEHVRREASLEDFTRLRPVFAKGGTVTAGNSSGINDGAGAVVLASREAVAKRGLTPLARLVSWGLAGVDPAEMGMGPVPAVRTALARAGIGVDDLDVIESNEAFAAQSCAVGAALGFDPAKVNPNGGAIALGHPVGATGAILTVKILHELKRIGGKYGLVTMCIGGGQGIAMIVEAA</sequence>
<dbReference type="GeneID" id="95763610"/>
<dbReference type="InterPro" id="IPR020616">
    <property type="entry name" value="Thiolase_N"/>
</dbReference>
<evidence type="ECO:0000313" key="12">
    <source>
        <dbReference type="EMBL" id="GLI23150.1"/>
    </source>
</evidence>
<feature type="active site" description="Acyl-thioester intermediate" evidence="8">
    <location>
        <position position="91"/>
    </location>
</feature>
<comment type="similarity">
    <text evidence="2 9">Belongs to the thiolase-like superfamily. Thiolase family.</text>
</comment>
<dbReference type="EMBL" id="JAVDPY010000005">
    <property type="protein sequence ID" value="MDR6334828.1"/>
    <property type="molecule type" value="Genomic_DNA"/>
</dbReference>
<dbReference type="Proteomes" id="UP001144397">
    <property type="component" value="Unassembled WGS sequence"/>
</dbReference>
<organism evidence="12 14">
    <name type="scientific">Xanthobacter flavus</name>
    <dbReference type="NCBI Taxonomy" id="281"/>
    <lineage>
        <taxon>Bacteria</taxon>
        <taxon>Pseudomonadati</taxon>
        <taxon>Pseudomonadota</taxon>
        <taxon>Alphaproteobacteria</taxon>
        <taxon>Hyphomicrobiales</taxon>
        <taxon>Xanthobacteraceae</taxon>
        <taxon>Xanthobacter</taxon>
    </lineage>
</organism>
<keyword evidence="4" id="KW-0583">PHB biosynthesis</keyword>
<dbReference type="InterPro" id="IPR020610">
    <property type="entry name" value="Thiolase_AS"/>
</dbReference>
<reference evidence="12" key="1">
    <citation type="submission" date="2022-12" db="EMBL/GenBank/DDBJ databases">
        <title>Reference genome sequencing for broad-spectrum identification of bacterial and archaeal isolates by mass spectrometry.</title>
        <authorList>
            <person name="Sekiguchi Y."/>
            <person name="Tourlousse D.M."/>
        </authorList>
    </citation>
    <scope>NUCLEOTIDE SEQUENCE</scope>
    <source>
        <strain evidence="12">301</strain>
    </source>
</reference>
<feature type="domain" description="Thiolase N-terminal" evidence="10">
    <location>
        <begin position="6"/>
        <end position="263"/>
    </location>
</feature>
<keyword evidence="15" id="KW-1185">Reference proteome</keyword>
<dbReference type="Gene3D" id="3.40.47.10">
    <property type="match status" value="1"/>
</dbReference>
<accession>A0A9W6CP23</accession>
<feature type="active site" description="Proton acceptor" evidence="8">
    <location>
        <position position="350"/>
    </location>
</feature>
<dbReference type="NCBIfam" id="TIGR01930">
    <property type="entry name" value="AcCoA-C-Actrans"/>
    <property type="match status" value="1"/>
</dbReference>